<accession>A0AAJ2B9I9</accession>
<dbReference type="InterPro" id="IPR050276">
    <property type="entry name" value="MshD_Acetyltransferase"/>
</dbReference>
<organism evidence="2 3">
    <name type="scientific">Agrobacterium larrymoorei</name>
    <dbReference type="NCBI Taxonomy" id="160699"/>
    <lineage>
        <taxon>Bacteria</taxon>
        <taxon>Pseudomonadati</taxon>
        <taxon>Pseudomonadota</taxon>
        <taxon>Alphaproteobacteria</taxon>
        <taxon>Hyphomicrobiales</taxon>
        <taxon>Rhizobiaceae</taxon>
        <taxon>Rhizobium/Agrobacterium group</taxon>
        <taxon>Agrobacterium</taxon>
    </lineage>
</organism>
<proteinExistence type="predicted"/>
<reference evidence="2" key="1">
    <citation type="submission" date="2023-08" db="EMBL/GenBank/DDBJ databases">
        <title>Functional and genomic diversity of the sorghum phyllosphere microbiome.</title>
        <authorList>
            <person name="Shade A."/>
        </authorList>
    </citation>
    <scope>NUCLEOTIDE SEQUENCE</scope>
    <source>
        <strain evidence="2">SORGH_AS_0974</strain>
    </source>
</reference>
<evidence type="ECO:0000259" key="1">
    <source>
        <dbReference type="PROSITE" id="PS51186"/>
    </source>
</evidence>
<dbReference type="Pfam" id="PF00583">
    <property type="entry name" value="Acetyltransf_1"/>
    <property type="match status" value="1"/>
</dbReference>
<gene>
    <name evidence="2" type="ORF">QE369_002273</name>
</gene>
<dbReference type="CDD" id="cd04301">
    <property type="entry name" value="NAT_SF"/>
    <property type="match status" value="1"/>
</dbReference>
<evidence type="ECO:0000313" key="3">
    <source>
        <dbReference type="Proteomes" id="UP001255601"/>
    </source>
</evidence>
<name>A0AAJ2B9I9_9HYPH</name>
<dbReference type="PROSITE" id="PS51186">
    <property type="entry name" value="GNAT"/>
    <property type="match status" value="1"/>
</dbReference>
<dbReference type="Gene3D" id="3.40.630.30">
    <property type="match status" value="1"/>
</dbReference>
<dbReference type="Proteomes" id="UP001255601">
    <property type="component" value="Unassembled WGS sequence"/>
</dbReference>
<dbReference type="EC" id="2.3.1.266" evidence="2"/>
<keyword evidence="2" id="KW-0012">Acyltransferase</keyword>
<dbReference type="AlphaFoldDB" id="A0AAJ2B9I9"/>
<dbReference type="GO" id="GO:0008999">
    <property type="term" value="F:protein-N-terminal-alanine acetyltransferase activity"/>
    <property type="evidence" value="ECO:0007669"/>
    <property type="project" value="UniProtKB-EC"/>
</dbReference>
<dbReference type="InterPro" id="IPR016181">
    <property type="entry name" value="Acyl_CoA_acyltransferase"/>
</dbReference>
<dbReference type="SUPFAM" id="SSF55729">
    <property type="entry name" value="Acyl-CoA N-acyltransferases (Nat)"/>
    <property type="match status" value="1"/>
</dbReference>
<feature type="domain" description="N-acetyltransferase" evidence="1">
    <location>
        <begin position="6"/>
        <end position="163"/>
    </location>
</feature>
<sequence>MVVSGLIIRAMTEADRDAVGLVGIRAWQSSSAFEDTYLDPVVIDRVRGEFEAFARETDCDVVVAEIDGMIVGWGARAGEPDYISDIWIDPEHQGKGIGRVLVEHFLDEMCSAHIQTAKIATHAKNINAIRAYERCGFRVVWQGTQWSESMKVELQKVRLEKPL</sequence>
<dbReference type="PANTHER" id="PTHR43617">
    <property type="entry name" value="L-AMINO ACID N-ACETYLTRANSFERASE"/>
    <property type="match status" value="1"/>
</dbReference>
<dbReference type="InterPro" id="IPR000182">
    <property type="entry name" value="GNAT_dom"/>
</dbReference>
<evidence type="ECO:0000313" key="2">
    <source>
        <dbReference type="EMBL" id="MDR6102076.1"/>
    </source>
</evidence>
<dbReference type="EMBL" id="JAVIZC010000003">
    <property type="protein sequence ID" value="MDR6102076.1"/>
    <property type="molecule type" value="Genomic_DNA"/>
</dbReference>
<keyword evidence="2" id="KW-0808">Transferase</keyword>
<comment type="caution">
    <text evidence="2">The sequence shown here is derived from an EMBL/GenBank/DDBJ whole genome shotgun (WGS) entry which is preliminary data.</text>
</comment>
<protein>
    <submittedName>
        <fullName evidence="2">Ribosomal-protein-alanine N-acetyltransferase</fullName>
        <ecNumber evidence="2">2.3.1.266</ecNumber>
    </submittedName>
</protein>